<dbReference type="GO" id="GO:0009245">
    <property type="term" value="P:lipid A biosynthetic process"/>
    <property type="evidence" value="ECO:0007669"/>
    <property type="project" value="InterPro"/>
</dbReference>
<comment type="caution">
    <text evidence="3">The sequence shown here is derived from an EMBL/GenBank/DDBJ whole genome shotgun (WGS) entry which is preliminary data.</text>
</comment>
<organism evidence="3 4">
    <name type="scientific">Gallaecimonas xiamenensis 3-C-1</name>
    <dbReference type="NCBI Taxonomy" id="745411"/>
    <lineage>
        <taxon>Bacteria</taxon>
        <taxon>Pseudomonadati</taxon>
        <taxon>Pseudomonadota</taxon>
        <taxon>Gammaproteobacteria</taxon>
        <taxon>Enterobacterales</taxon>
        <taxon>Gallaecimonadaceae</taxon>
        <taxon>Gallaecimonas</taxon>
    </lineage>
</organism>
<feature type="transmembrane region" description="Helical" evidence="1">
    <location>
        <begin position="63"/>
        <end position="81"/>
    </location>
</feature>
<evidence type="ECO:0000256" key="1">
    <source>
        <dbReference type="SAM" id="Phobius"/>
    </source>
</evidence>
<dbReference type="Gene3D" id="1.20.1280.290">
    <property type="match status" value="1"/>
</dbReference>
<dbReference type="AlphaFoldDB" id="K2JZQ8"/>
<keyword evidence="1" id="KW-0812">Transmembrane</keyword>
<dbReference type="Proteomes" id="UP000006755">
    <property type="component" value="Unassembled WGS sequence"/>
</dbReference>
<dbReference type="eggNOG" id="COG3952">
    <property type="taxonomic scope" value="Bacteria"/>
</dbReference>
<dbReference type="GO" id="GO:0008915">
    <property type="term" value="F:lipid-A-disaccharide synthase activity"/>
    <property type="evidence" value="ECO:0007669"/>
    <property type="project" value="InterPro"/>
</dbReference>
<dbReference type="Pfam" id="PF07578">
    <property type="entry name" value="LAB_N"/>
    <property type="match status" value="1"/>
</dbReference>
<dbReference type="EMBL" id="AMRI01000006">
    <property type="protein sequence ID" value="EKE75864.1"/>
    <property type="molecule type" value="Genomic_DNA"/>
</dbReference>
<keyword evidence="1" id="KW-0472">Membrane</keyword>
<dbReference type="PIRSF" id="PIRSF028440">
    <property type="entry name" value="UCP_LAB_N"/>
    <property type="match status" value="1"/>
</dbReference>
<dbReference type="STRING" id="745411.B3C1_05377"/>
<dbReference type="OrthoDB" id="9793186at2"/>
<evidence type="ECO:0000313" key="4">
    <source>
        <dbReference type="Proteomes" id="UP000006755"/>
    </source>
</evidence>
<feature type="transmembrane region" description="Helical" evidence="1">
    <location>
        <begin position="6"/>
        <end position="27"/>
    </location>
</feature>
<feature type="transmembrane region" description="Helical" evidence="1">
    <location>
        <begin position="39"/>
        <end position="57"/>
    </location>
</feature>
<keyword evidence="4" id="KW-1185">Reference proteome</keyword>
<evidence type="ECO:0000313" key="3">
    <source>
        <dbReference type="EMBL" id="EKE75864.1"/>
    </source>
</evidence>
<feature type="domain" description="Lipid A biosynthesis N-terminal" evidence="2">
    <location>
        <begin position="9"/>
        <end position="80"/>
    </location>
</feature>
<dbReference type="InterPro" id="IPR011499">
    <property type="entry name" value="Lipid_A_biosynth_N"/>
</dbReference>
<sequence>MTIDWWLLLGFGGQLMFSARFLVQWLVSEKAKQSIVPKAFWYFSIGGSSLLLIYAIYRQDPVFILGQSAGFIIYLRNLQLIKKHEARS</sequence>
<proteinExistence type="predicted"/>
<protein>
    <recommendedName>
        <fullName evidence="2">Lipid A biosynthesis N-terminal domain-containing protein</fullName>
    </recommendedName>
</protein>
<dbReference type="GO" id="GO:0016020">
    <property type="term" value="C:membrane"/>
    <property type="evidence" value="ECO:0007669"/>
    <property type="project" value="GOC"/>
</dbReference>
<reference evidence="3 4" key="1">
    <citation type="journal article" date="2012" name="J. Bacteriol.">
        <title>Genome Sequence of Gallaecimonas xiamenensis Type Strain 3-C-1.</title>
        <authorList>
            <person name="Lai Q."/>
            <person name="Wang L."/>
            <person name="Wang W."/>
            <person name="Shao Z."/>
        </authorList>
    </citation>
    <scope>NUCLEOTIDE SEQUENCE [LARGE SCALE GENOMIC DNA]</scope>
    <source>
        <strain evidence="3 4">3-C-1</strain>
    </source>
</reference>
<keyword evidence="1" id="KW-1133">Transmembrane helix</keyword>
<dbReference type="InterPro" id="IPR014546">
    <property type="entry name" value="UCP028440_lipidA_biosyn"/>
</dbReference>
<accession>K2JZQ8</accession>
<dbReference type="SMART" id="SM01259">
    <property type="entry name" value="LAB_N"/>
    <property type="match status" value="1"/>
</dbReference>
<gene>
    <name evidence="3" type="ORF">B3C1_05377</name>
</gene>
<name>K2JZQ8_9GAMM</name>
<evidence type="ECO:0000259" key="2">
    <source>
        <dbReference type="SMART" id="SM01259"/>
    </source>
</evidence>
<dbReference type="RefSeq" id="WP_008483432.1">
    <property type="nucleotide sequence ID" value="NZ_AMRI01000006.1"/>
</dbReference>
<dbReference type="PATRIC" id="fig|745411.4.peg.1067"/>